<dbReference type="PIRSF" id="PIRSF036382">
    <property type="entry name" value="RR_antiterm"/>
    <property type="match status" value="1"/>
</dbReference>
<dbReference type="PROSITE" id="PS50921">
    <property type="entry name" value="ANTAR"/>
    <property type="match status" value="1"/>
</dbReference>
<organism evidence="2 3">
    <name type="scientific">Paracoccus versutus</name>
    <name type="common">Thiobacillus versutus</name>
    <dbReference type="NCBI Taxonomy" id="34007"/>
    <lineage>
        <taxon>Bacteria</taxon>
        <taxon>Pseudomonadati</taxon>
        <taxon>Pseudomonadota</taxon>
        <taxon>Alphaproteobacteria</taxon>
        <taxon>Rhodobacterales</taxon>
        <taxon>Paracoccaceae</taxon>
        <taxon>Paracoccus</taxon>
    </lineage>
</organism>
<proteinExistence type="predicted"/>
<protein>
    <submittedName>
        <fullName evidence="2">AmiR/NasT family two-component response regulator</fullName>
    </submittedName>
</protein>
<dbReference type="InterPro" id="IPR008327">
    <property type="entry name" value="Sig_transdc_resp-reg_antiterm"/>
</dbReference>
<dbReference type="Proteomes" id="UP000256941">
    <property type="component" value="Unassembled WGS sequence"/>
</dbReference>
<dbReference type="RefSeq" id="WP_166435507.1">
    <property type="nucleotide sequence ID" value="NZ_CP038197.1"/>
</dbReference>
<gene>
    <name evidence="2" type="ORF">BDD41_2177</name>
</gene>
<comment type="caution">
    <text evidence="2">The sequence shown here is derived from an EMBL/GenBank/DDBJ whole genome shotgun (WGS) entry which is preliminary data.</text>
</comment>
<dbReference type="GO" id="GO:0003723">
    <property type="term" value="F:RNA binding"/>
    <property type="evidence" value="ECO:0007669"/>
    <property type="project" value="InterPro"/>
</dbReference>
<accession>A0A3D9XK42</accession>
<evidence type="ECO:0000313" key="2">
    <source>
        <dbReference type="EMBL" id="REF69473.1"/>
    </source>
</evidence>
<evidence type="ECO:0000313" key="3">
    <source>
        <dbReference type="Proteomes" id="UP000256941"/>
    </source>
</evidence>
<reference evidence="2 3" key="1">
    <citation type="submission" date="2018-08" db="EMBL/GenBank/DDBJ databases">
        <title>Genomic Encyclopedia of Archaeal and Bacterial Type Strains, Phase II (KMG-II): from individual species to whole genera.</title>
        <authorList>
            <person name="Goeker M."/>
        </authorList>
    </citation>
    <scope>NUCLEOTIDE SEQUENCE [LARGE SCALE GENOMIC DNA]</scope>
    <source>
        <strain evidence="2 3">DSM 17099</strain>
    </source>
</reference>
<dbReference type="Pfam" id="PF21332">
    <property type="entry name" value="AmiR_N"/>
    <property type="match status" value="1"/>
</dbReference>
<dbReference type="InterPro" id="IPR049021">
    <property type="entry name" value="AmiR_N"/>
</dbReference>
<dbReference type="SMART" id="SM01012">
    <property type="entry name" value="ANTAR"/>
    <property type="match status" value="1"/>
</dbReference>
<dbReference type="EMBL" id="QTUJ01000002">
    <property type="protein sequence ID" value="REF69473.1"/>
    <property type="molecule type" value="Genomic_DNA"/>
</dbReference>
<feature type="domain" description="ANTAR" evidence="1">
    <location>
        <begin position="140"/>
        <end position="201"/>
    </location>
</feature>
<dbReference type="SUPFAM" id="SSF52172">
    <property type="entry name" value="CheY-like"/>
    <property type="match status" value="1"/>
</dbReference>
<dbReference type="Pfam" id="PF03861">
    <property type="entry name" value="ANTAR"/>
    <property type="match status" value="1"/>
</dbReference>
<dbReference type="Gene3D" id="3.40.50.2300">
    <property type="match status" value="1"/>
</dbReference>
<dbReference type="InterPro" id="IPR011006">
    <property type="entry name" value="CheY-like_superfamily"/>
</dbReference>
<sequence length="222" mass="25472">MQAGRSEPATGDRDRPVLIKDLRLLKIILVQPDQGGDQDLRSHLVRIGCQVQEIWPPPISYAEDIDIVFVLLDQLIESRLSFHWQAENPSAVLIAVIDYENPLSIDRLLNMRVNAVIGLPIRPFGILTNLLAAVNNHRRERRLRQSLSRLQAKLESSRIIERAKLAIMLTDNHSEKEAYGVLRQLAMKRRTTVDMVSGEILSRLNWREEEDTLMHEDYGQDP</sequence>
<dbReference type="AlphaFoldDB" id="A0A3D9XK42"/>
<dbReference type="Gene3D" id="1.10.10.10">
    <property type="entry name" value="Winged helix-like DNA-binding domain superfamily/Winged helix DNA-binding domain"/>
    <property type="match status" value="1"/>
</dbReference>
<dbReference type="InterPro" id="IPR005561">
    <property type="entry name" value="ANTAR"/>
</dbReference>
<name>A0A3D9XK42_PARVE</name>
<evidence type="ECO:0000259" key="1">
    <source>
        <dbReference type="PROSITE" id="PS50921"/>
    </source>
</evidence>
<dbReference type="InterPro" id="IPR036388">
    <property type="entry name" value="WH-like_DNA-bd_sf"/>
</dbReference>